<protein>
    <recommendedName>
        <fullName evidence="2">SCP domain-containing protein</fullName>
    </recommendedName>
</protein>
<dbReference type="SUPFAM" id="SSF55797">
    <property type="entry name" value="PR-1-like"/>
    <property type="match status" value="1"/>
</dbReference>
<reference evidence="3 4" key="1">
    <citation type="submission" date="2021-06" db="EMBL/GenBank/DDBJ databases">
        <authorList>
            <person name="Palmer J.M."/>
        </authorList>
    </citation>
    <scope>NUCLEOTIDE SEQUENCE [LARGE SCALE GENOMIC DNA]</scope>
    <source>
        <strain evidence="3 4">MEX-2019</strain>
        <tissue evidence="3">Muscle</tissue>
    </source>
</reference>
<feature type="domain" description="SCP" evidence="2">
    <location>
        <begin position="63"/>
        <end position="169"/>
    </location>
</feature>
<comment type="caution">
    <text evidence="3">The sequence shown here is derived from an EMBL/GenBank/DDBJ whole genome shotgun (WGS) entry which is preliminary data.</text>
</comment>
<keyword evidence="4" id="KW-1185">Reference proteome</keyword>
<sequence length="285" mass="31868">MHLKLIQVVKALVFHVSGHVNEAFEKISPGPDEILHTDGLNSPTGTINIKVDLKKHVPPEDGSFEKEFLNAHNAYRKMHQAPPLVLSSEPCAEAQRWAEHLLEINRLEPSCSDNGENMYHMSSSVRFTPTASLSQDVWKDRRELGVGLASDGKRAFIVGRYHPAGNFTNEGYFEKNVLPKALNPLSQIITKSDGATISHLLCMDDNKLHASEGDMGPLIHLNAARTLDYQIPRRSANMDIGGDRSHQCQDKEPPHKAWRVSPKVQHPETKILEYTTKMSQATETQ</sequence>
<evidence type="ECO:0000313" key="3">
    <source>
        <dbReference type="EMBL" id="KAK5607804.1"/>
    </source>
</evidence>
<proteinExistence type="predicted"/>
<evidence type="ECO:0000256" key="1">
    <source>
        <dbReference type="SAM" id="MobiDB-lite"/>
    </source>
</evidence>
<dbReference type="PANTHER" id="PTHR10334">
    <property type="entry name" value="CYSTEINE-RICH SECRETORY PROTEIN-RELATED"/>
    <property type="match status" value="1"/>
</dbReference>
<feature type="region of interest" description="Disordered" evidence="1">
    <location>
        <begin position="237"/>
        <end position="285"/>
    </location>
</feature>
<dbReference type="InterPro" id="IPR034113">
    <property type="entry name" value="SCP_GAPR1-like"/>
</dbReference>
<dbReference type="InterPro" id="IPR014044">
    <property type="entry name" value="CAP_dom"/>
</dbReference>
<dbReference type="InterPro" id="IPR001283">
    <property type="entry name" value="CRISP-related"/>
</dbReference>
<evidence type="ECO:0000313" key="4">
    <source>
        <dbReference type="Proteomes" id="UP001311232"/>
    </source>
</evidence>
<feature type="compositionally biased region" description="Basic and acidic residues" evidence="1">
    <location>
        <begin position="241"/>
        <end position="255"/>
    </location>
</feature>
<dbReference type="Proteomes" id="UP001311232">
    <property type="component" value="Unassembled WGS sequence"/>
</dbReference>
<name>A0AAV9RFX3_9TELE</name>
<dbReference type="EMBL" id="JAHHUM010001940">
    <property type="protein sequence ID" value="KAK5607804.1"/>
    <property type="molecule type" value="Genomic_DNA"/>
</dbReference>
<dbReference type="CDD" id="cd05382">
    <property type="entry name" value="CAP_GAPR1-like"/>
    <property type="match status" value="1"/>
</dbReference>
<dbReference type="InterPro" id="IPR035940">
    <property type="entry name" value="CAP_sf"/>
</dbReference>
<organism evidence="3 4">
    <name type="scientific">Crenichthys baileyi</name>
    <name type="common">White River springfish</name>
    <dbReference type="NCBI Taxonomy" id="28760"/>
    <lineage>
        <taxon>Eukaryota</taxon>
        <taxon>Metazoa</taxon>
        <taxon>Chordata</taxon>
        <taxon>Craniata</taxon>
        <taxon>Vertebrata</taxon>
        <taxon>Euteleostomi</taxon>
        <taxon>Actinopterygii</taxon>
        <taxon>Neopterygii</taxon>
        <taxon>Teleostei</taxon>
        <taxon>Neoteleostei</taxon>
        <taxon>Acanthomorphata</taxon>
        <taxon>Ovalentaria</taxon>
        <taxon>Atherinomorphae</taxon>
        <taxon>Cyprinodontiformes</taxon>
        <taxon>Goodeidae</taxon>
        <taxon>Crenichthys</taxon>
    </lineage>
</organism>
<gene>
    <name evidence="3" type="ORF">CRENBAI_011045</name>
</gene>
<dbReference type="SMART" id="SM00198">
    <property type="entry name" value="SCP"/>
    <property type="match status" value="1"/>
</dbReference>
<accession>A0AAV9RFX3</accession>
<evidence type="ECO:0000259" key="2">
    <source>
        <dbReference type="SMART" id="SM00198"/>
    </source>
</evidence>
<dbReference type="AlphaFoldDB" id="A0AAV9RFX3"/>
<feature type="compositionally biased region" description="Polar residues" evidence="1">
    <location>
        <begin position="276"/>
        <end position="285"/>
    </location>
</feature>
<dbReference type="Gene3D" id="3.40.33.10">
    <property type="entry name" value="CAP"/>
    <property type="match status" value="2"/>
</dbReference>
<dbReference type="Pfam" id="PF00188">
    <property type="entry name" value="CAP"/>
    <property type="match status" value="1"/>
</dbReference>